<dbReference type="EMBL" id="JACBZX010000001">
    <property type="protein sequence ID" value="NYG36861.1"/>
    <property type="molecule type" value="Genomic_DNA"/>
</dbReference>
<proteinExistence type="predicted"/>
<dbReference type="RefSeq" id="WP_179462310.1">
    <property type="nucleotide sequence ID" value="NZ_JACBZX010000001.1"/>
</dbReference>
<dbReference type="Proteomes" id="UP000592181">
    <property type="component" value="Unassembled WGS sequence"/>
</dbReference>
<evidence type="ECO:0000313" key="3">
    <source>
        <dbReference type="EMBL" id="NYG36861.1"/>
    </source>
</evidence>
<keyword evidence="4" id="KW-1185">Reference proteome</keyword>
<dbReference type="AlphaFoldDB" id="A0A852XEG8"/>
<feature type="compositionally biased region" description="Low complexity" evidence="1">
    <location>
        <begin position="68"/>
        <end position="84"/>
    </location>
</feature>
<evidence type="ECO:0000313" key="4">
    <source>
        <dbReference type="Proteomes" id="UP000592181"/>
    </source>
</evidence>
<keyword evidence="2" id="KW-0472">Membrane</keyword>
<protein>
    <submittedName>
        <fullName evidence="3">Uncharacterized protein</fullName>
    </submittedName>
</protein>
<name>A0A852XEG8_9MICO</name>
<evidence type="ECO:0000256" key="2">
    <source>
        <dbReference type="SAM" id="Phobius"/>
    </source>
</evidence>
<evidence type="ECO:0000256" key="1">
    <source>
        <dbReference type="SAM" id="MobiDB-lite"/>
    </source>
</evidence>
<feature type="region of interest" description="Disordered" evidence="1">
    <location>
        <begin position="68"/>
        <end position="104"/>
    </location>
</feature>
<sequence>MSRITDERLADEIVRAAGHGDSSVTVDEVISGGRRRRRRRRLAQGAAGAAIATVTAGTAAVAMSLGGPVADGPAGDPGRGDPTASSTASEDRTTALPSADGCTWRPTTCRAVVESWASRQSVPVEVAAVDHWSQVPDGSLVLTVDAATGYSQVHVTVAPQVWDDSRSWQPAESEPADDPTTQRQVEIAEGVTADVFTVGGDERVEQWMIPDGDGHGAVVVRTDSADQVAATGGDDGQIRDLVRDLVAGPTD</sequence>
<comment type="caution">
    <text evidence="3">The sequence shown here is derived from an EMBL/GenBank/DDBJ whole genome shotgun (WGS) entry which is preliminary data.</text>
</comment>
<feature type="transmembrane region" description="Helical" evidence="2">
    <location>
        <begin position="42"/>
        <end position="65"/>
    </location>
</feature>
<organism evidence="3 4">
    <name type="scientific">Janibacter alkaliphilus</name>
    <dbReference type="NCBI Taxonomy" id="1069963"/>
    <lineage>
        <taxon>Bacteria</taxon>
        <taxon>Bacillati</taxon>
        <taxon>Actinomycetota</taxon>
        <taxon>Actinomycetes</taxon>
        <taxon>Micrococcales</taxon>
        <taxon>Intrasporangiaceae</taxon>
        <taxon>Janibacter</taxon>
    </lineage>
</organism>
<reference evidence="3 4" key="1">
    <citation type="submission" date="2020-07" db="EMBL/GenBank/DDBJ databases">
        <title>Sequencing the genomes of 1000 actinobacteria strains.</title>
        <authorList>
            <person name="Klenk H.-P."/>
        </authorList>
    </citation>
    <scope>NUCLEOTIDE SEQUENCE [LARGE SCALE GENOMIC DNA]</scope>
    <source>
        <strain evidence="3 4">DSM 24723</strain>
    </source>
</reference>
<gene>
    <name evidence="3" type="ORF">BJY28_001330</name>
</gene>
<keyword evidence="2" id="KW-0812">Transmembrane</keyword>
<accession>A0A852XEG8</accession>
<keyword evidence="2" id="KW-1133">Transmembrane helix</keyword>